<dbReference type="PANTHER" id="PTHR43673:SF2">
    <property type="entry name" value="NITROREDUCTASE"/>
    <property type="match status" value="1"/>
</dbReference>
<sequence length="169" mass="19235">MEFEDLIKERHSVRSYQSRPVEDEKLEKVLDAARLAPTAANKQPFQLIVVKTEGRKDELKRVYPADWFSQAPLVICACAVKSESWTRRDGRNYVDVDTTIAMDHLILAATNLGLGTCWIAAFDAEAARDVLKIPDDVEPLLFTPLGYPADEIGTKIRKDLDELVRYQQW</sequence>
<evidence type="ECO:0000256" key="1">
    <source>
        <dbReference type="ARBA" id="ARBA00001917"/>
    </source>
</evidence>
<dbReference type="RefSeq" id="WP_100905546.1">
    <property type="nucleotide sequence ID" value="NZ_CP017766.1"/>
</dbReference>
<dbReference type="InterPro" id="IPR029479">
    <property type="entry name" value="Nitroreductase"/>
</dbReference>
<organism evidence="7 8">
    <name type="scientific">Methanobacterium subterraneum</name>
    <dbReference type="NCBI Taxonomy" id="59277"/>
    <lineage>
        <taxon>Archaea</taxon>
        <taxon>Methanobacteriati</taxon>
        <taxon>Methanobacteriota</taxon>
        <taxon>Methanomada group</taxon>
        <taxon>Methanobacteria</taxon>
        <taxon>Methanobacteriales</taxon>
        <taxon>Methanobacteriaceae</taxon>
        <taxon>Methanobacterium</taxon>
    </lineage>
</organism>
<feature type="domain" description="Nitroreductase" evidence="6">
    <location>
        <begin position="62"/>
        <end position="147"/>
    </location>
</feature>
<evidence type="ECO:0000256" key="4">
    <source>
        <dbReference type="ARBA" id="ARBA00022643"/>
    </source>
</evidence>
<dbReference type="EMBL" id="CP017766">
    <property type="protein sequence ID" value="AUB55567.1"/>
    <property type="molecule type" value="Genomic_DNA"/>
</dbReference>
<dbReference type="Proteomes" id="UP000232806">
    <property type="component" value="Chromosome"/>
</dbReference>
<dbReference type="PANTHER" id="PTHR43673">
    <property type="entry name" value="NAD(P)H NITROREDUCTASE YDGI-RELATED"/>
    <property type="match status" value="1"/>
</dbReference>
<dbReference type="SUPFAM" id="SSF55469">
    <property type="entry name" value="FMN-dependent nitroreductase-like"/>
    <property type="match status" value="1"/>
</dbReference>
<dbReference type="AlphaFoldDB" id="A0A2H4VBU6"/>
<dbReference type="GO" id="GO:0016491">
    <property type="term" value="F:oxidoreductase activity"/>
    <property type="evidence" value="ECO:0007669"/>
    <property type="project" value="UniProtKB-KW"/>
</dbReference>
<name>A0A2H4VBU6_9EURY</name>
<evidence type="ECO:0000256" key="3">
    <source>
        <dbReference type="ARBA" id="ARBA00022630"/>
    </source>
</evidence>
<evidence type="ECO:0000259" key="6">
    <source>
        <dbReference type="Pfam" id="PF00881"/>
    </source>
</evidence>
<feature type="domain" description="Nitroreductase" evidence="6">
    <location>
        <begin position="7"/>
        <end position="58"/>
    </location>
</feature>
<dbReference type="OrthoDB" id="287850at2157"/>
<dbReference type="Gene3D" id="3.40.109.10">
    <property type="entry name" value="NADH Oxidase"/>
    <property type="match status" value="1"/>
</dbReference>
<dbReference type="GeneID" id="35121093"/>
<comment type="cofactor">
    <cofactor evidence="1">
        <name>FMN</name>
        <dbReference type="ChEBI" id="CHEBI:58210"/>
    </cofactor>
</comment>
<gene>
    <name evidence="7" type="ORF">BK007_05810</name>
</gene>
<keyword evidence="3" id="KW-0285">Flavoprotein</keyword>
<reference evidence="7 8" key="1">
    <citation type="submission" date="2016-10" db="EMBL/GenBank/DDBJ databases">
        <title>Comparative genomics between deep and shallow subseafloor isolates.</title>
        <authorList>
            <person name="Ishii S."/>
            <person name="Miller J.R."/>
            <person name="Sutton G."/>
            <person name="Suzuki S."/>
            <person name="Methe B."/>
            <person name="Inagaki F."/>
            <person name="Imachi H."/>
        </authorList>
    </citation>
    <scope>NUCLEOTIDE SEQUENCE [LARGE SCALE GENOMIC DNA]</scope>
    <source>
        <strain evidence="7 8">MO-MB1</strain>
    </source>
</reference>
<evidence type="ECO:0000313" key="7">
    <source>
        <dbReference type="EMBL" id="AUB55567.1"/>
    </source>
</evidence>
<keyword evidence="5" id="KW-0560">Oxidoreductase</keyword>
<evidence type="ECO:0000256" key="5">
    <source>
        <dbReference type="ARBA" id="ARBA00023002"/>
    </source>
</evidence>
<evidence type="ECO:0000313" key="8">
    <source>
        <dbReference type="Proteomes" id="UP000232806"/>
    </source>
</evidence>
<protein>
    <submittedName>
        <fullName evidence="7">Nitroreductase</fullName>
    </submittedName>
</protein>
<dbReference type="InterPro" id="IPR000415">
    <property type="entry name" value="Nitroreductase-like"/>
</dbReference>
<dbReference type="CDD" id="cd20609">
    <property type="entry name" value="nitroreductase"/>
    <property type="match status" value="1"/>
</dbReference>
<keyword evidence="4" id="KW-0288">FMN</keyword>
<accession>A0A2H4VBU6</accession>
<comment type="similarity">
    <text evidence="2">Belongs to the nitroreductase family.</text>
</comment>
<dbReference type="Pfam" id="PF00881">
    <property type="entry name" value="Nitroreductase"/>
    <property type="match status" value="2"/>
</dbReference>
<evidence type="ECO:0000256" key="2">
    <source>
        <dbReference type="ARBA" id="ARBA00007118"/>
    </source>
</evidence>
<proteinExistence type="inferred from homology"/>